<dbReference type="EMBL" id="BLXY01000001">
    <property type="protein sequence ID" value="GFO63181.1"/>
    <property type="molecule type" value="Genomic_DNA"/>
</dbReference>
<name>A0A6V8MT76_9BACT</name>
<comment type="caution">
    <text evidence="1">The sequence shown here is derived from an EMBL/GenBank/DDBJ whole genome shotgun (WGS) entry which is preliminary data.</text>
</comment>
<protein>
    <recommendedName>
        <fullName evidence="3">DUF2442 domain-containing protein</fullName>
    </recommendedName>
</protein>
<organism evidence="1 2">
    <name type="scientific">Geomonas paludis</name>
    <dbReference type="NCBI Taxonomy" id="2740185"/>
    <lineage>
        <taxon>Bacteria</taxon>
        <taxon>Pseudomonadati</taxon>
        <taxon>Thermodesulfobacteriota</taxon>
        <taxon>Desulfuromonadia</taxon>
        <taxon>Geobacterales</taxon>
        <taxon>Geobacteraceae</taxon>
        <taxon>Geomonas</taxon>
    </lineage>
</organism>
<dbReference type="InterPro" id="IPR018841">
    <property type="entry name" value="DUF2442"/>
</dbReference>
<dbReference type="InterPro" id="IPR036782">
    <property type="entry name" value="NE0471-like_N"/>
</dbReference>
<proteinExistence type="predicted"/>
<gene>
    <name evidence="1" type="ORF">GMPD_11000</name>
</gene>
<evidence type="ECO:0000313" key="2">
    <source>
        <dbReference type="Proteomes" id="UP000568888"/>
    </source>
</evidence>
<dbReference type="Pfam" id="PF10387">
    <property type="entry name" value="DUF2442"/>
    <property type="match status" value="1"/>
</dbReference>
<reference evidence="2" key="1">
    <citation type="submission" date="2020-06" db="EMBL/GenBank/DDBJ databases">
        <title>Draft genomic sequecing of Geomonas sp. Red736.</title>
        <authorList>
            <person name="Itoh H."/>
            <person name="Xu Z.X."/>
            <person name="Ushijima N."/>
            <person name="Masuda Y."/>
            <person name="Shiratori Y."/>
            <person name="Senoo K."/>
        </authorList>
    </citation>
    <scope>NUCLEOTIDE SEQUENCE [LARGE SCALE GENOMIC DNA]</scope>
    <source>
        <strain evidence="2">Red736</strain>
    </source>
</reference>
<dbReference type="Gene3D" id="3.30.2020.10">
    <property type="entry name" value="NE0471-like N-terminal domain"/>
    <property type="match status" value="1"/>
</dbReference>
<dbReference type="SUPFAM" id="SSF143880">
    <property type="entry name" value="NE0471 N-terminal domain-like"/>
    <property type="match status" value="1"/>
</dbReference>
<dbReference type="AlphaFoldDB" id="A0A6V8MT76"/>
<sequence length="84" mass="9370">MKKVASISANDDWTLDVCFANGELRRYDVSPLLQREAFRGLEDAAMFKTARNGGYFVAWDNDADLSADTLYQEGAPLPPTFHPT</sequence>
<dbReference type="Proteomes" id="UP000568888">
    <property type="component" value="Unassembled WGS sequence"/>
</dbReference>
<evidence type="ECO:0000313" key="1">
    <source>
        <dbReference type="EMBL" id="GFO63181.1"/>
    </source>
</evidence>
<evidence type="ECO:0008006" key="3">
    <source>
        <dbReference type="Google" id="ProtNLM"/>
    </source>
</evidence>
<dbReference type="RefSeq" id="WP_198424611.1">
    <property type="nucleotide sequence ID" value="NZ_BLXY01000001.1"/>
</dbReference>
<accession>A0A6V8MT76</accession>